<evidence type="ECO:0000256" key="1">
    <source>
        <dbReference type="ARBA" id="ARBA00005174"/>
    </source>
</evidence>
<keyword evidence="3 14" id="KW-0436">Ligase</keyword>
<feature type="non-terminal residue" evidence="14">
    <location>
        <position position="1"/>
    </location>
</feature>
<evidence type="ECO:0000256" key="11">
    <source>
        <dbReference type="ARBA" id="ARBA00042864"/>
    </source>
</evidence>
<evidence type="ECO:0000256" key="3">
    <source>
        <dbReference type="ARBA" id="ARBA00022598"/>
    </source>
</evidence>
<dbReference type="PANTHER" id="PTHR43472:SF1">
    <property type="entry name" value="PHOSPHORIBOSYLAMINE--GLYCINE LIGASE, CHLOROPLASTIC"/>
    <property type="match status" value="1"/>
</dbReference>
<sequence>DGKNIVPMVPSQDHKRAYDNDLGANTGGMGAYAPAPIITQELQDEIAETILQPTIDAMRASGAEYKGILYAGIMLCNSKPKVLEFNARFGDPETQAVLPLMQSDLPDAIDACIDGNLRNAEIKFSSGAACCVVLASGGYPEAHEKGKIIYGLEAAQKIPDAAVFHAGTKFNAEKEIATNGGRVLGVTGFGSGIKNAIDSAYSAVSKISFEGMHFRKDIGYKALAK</sequence>
<keyword evidence="7 12" id="KW-0067">ATP-binding</keyword>
<dbReference type="FunFam" id="3.30.470.20:FF:000018">
    <property type="entry name" value="Trifunctional purine biosynthetic protein adenosine-3"/>
    <property type="match status" value="1"/>
</dbReference>
<reference evidence="14" key="1">
    <citation type="submission" date="2021-03" db="EMBL/GenBank/DDBJ databases">
        <authorList>
            <person name="Jaffe A."/>
        </authorList>
    </citation>
    <scope>NUCLEOTIDE SEQUENCE</scope>
    <source>
        <strain evidence="14">RIFCSPHIGHO2_01_FULL_AR10_44_11</strain>
    </source>
</reference>
<dbReference type="InterPro" id="IPR020560">
    <property type="entry name" value="PRibGlycinamide_synth_C-dom"/>
</dbReference>
<dbReference type="SUPFAM" id="SSF51246">
    <property type="entry name" value="Rudiment single hybrid motif"/>
    <property type="match status" value="1"/>
</dbReference>
<dbReference type="FunFam" id="3.90.600.10:FF:000001">
    <property type="entry name" value="Trifunctional purine biosynthetic protein adenosine-3"/>
    <property type="match status" value="1"/>
</dbReference>
<evidence type="ECO:0000313" key="15">
    <source>
        <dbReference type="Proteomes" id="UP000677687"/>
    </source>
</evidence>
<evidence type="ECO:0000256" key="8">
    <source>
        <dbReference type="ARBA" id="ARBA00023211"/>
    </source>
</evidence>
<dbReference type="PANTHER" id="PTHR43472">
    <property type="entry name" value="PHOSPHORIBOSYLAMINE--GLYCINE LIGASE"/>
    <property type="match status" value="1"/>
</dbReference>
<dbReference type="GO" id="GO:0005524">
    <property type="term" value="F:ATP binding"/>
    <property type="evidence" value="ECO:0007669"/>
    <property type="project" value="UniProtKB-UniRule"/>
</dbReference>
<dbReference type="Gene3D" id="3.90.600.10">
    <property type="entry name" value="Phosphoribosylglycinamide synthetase, C-terminal domain"/>
    <property type="match status" value="1"/>
</dbReference>
<dbReference type="Gene3D" id="3.30.470.20">
    <property type="entry name" value="ATP-grasp fold, B domain"/>
    <property type="match status" value="1"/>
</dbReference>
<dbReference type="Proteomes" id="UP000677687">
    <property type="component" value="Unassembled WGS sequence"/>
</dbReference>
<accession>A0A8T4KZY0</accession>
<dbReference type="PROSITE" id="PS50975">
    <property type="entry name" value="ATP_GRASP"/>
    <property type="match status" value="1"/>
</dbReference>
<keyword evidence="5 12" id="KW-0547">Nucleotide-binding</keyword>
<dbReference type="GO" id="GO:0006164">
    <property type="term" value="P:purine nucleotide biosynthetic process"/>
    <property type="evidence" value="ECO:0007669"/>
    <property type="project" value="UniProtKB-KW"/>
</dbReference>
<proteinExistence type="inferred from homology"/>
<evidence type="ECO:0000256" key="5">
    <source>
        <dbReference type="ARBA" id="ARBA00022741"/>
    </source>
</evidence>
<evidence type="ECO:0000256" key="9">
    <source>
        <dbReference type="ARBA" id="ARBA00038345"/>
    </source>
</evidence>
<evidence type="ECO:0000256" key="12">
    <source>
        <dbReference type="PROSITE-ProRule" id="PRU00409"/>
    </source>
</evidence>
<comment type="pathway">
    <text evidence="1">Purine metabolism; IMP biosynthesis via de novo pathway; N(1)-(5-phospho-D-ribosyl)glycinamide from 5-phospho-alpha-D-ribose 1-diphosphate: step 2/2.</text>
</comment>
<dbReference type="EMBL" id="JAGVWD010000015">
    <property type="protein sequence ID" value="MBS3057225.1"/>
    <property type="molecule type" value="Genomic_DNA"/>
</dbReference>
<evidence type="ECO:0000256" key="2">
    <source>
        <dbReference type="ARBA" id="ARBA00013255"/>
    </source>
</evidence>
<dbReference type="AlphaFoldDB" id="A0A8T4KZY0"/>
<keyword evidence="4" id="KW-0479">Metal-binding</keyword>
<dbReference type="SUPFAM" id="SSF56059">
    <property type="entry name" value="Glutathione synthetase ATP-binding domain-like"/>
    <property type="match status" value="1"/>
</dbReference>
<feature type="domain" description="ATP-grasp" evidence="13">
    <location>
        <begin position="42"/>
        <end position="114"/>
    </location>
</feature>
<name>A0A8T4KZY0_9ARCH</name>
<organism evidence="14 15">
    <name type="scientific">Candidatus Iainarchaeum sp</name>
    <dbReference type="NCBI Taxonomy" id="3101447"/>
    <lineage>
        <taxon>Archaea</taxon>
        <taxon>Candidatus Iainarchaeota</taxon>
        <taxon>Candidatus Iainarchaeia</taxon>
        <taxon>Candidatus Iainarchaeales</taxon>
        <taxon>Candidatus Iainarchaeaceae</taxon>
        <taxon>Candidatus Iainarchaeum</taxon>
    </lineage>
</organism>
<dbReference type="SMART" id="SM01209">
    <property type="entry name" value="GARS_A"/>
    <property type="match status" value="1"/>
</dbReference>
<dbReference type="EC" id="6.3.4.13" evidence="2"/>
<reference evidence="14" key="2">
    <citation type="submission" date="2021-05" db="EMBL/GenBank/DDBJ databases">
        <title>Protein family content uncovers lineage relationships and bacterial pathway maintenance mechanisms in DPANN archaea.</title>
        <authorList>
            <person name="Castelle C.J."/>
            <person name="Meheust R."/>
            <person name="Jaffe A.L."/>
            <person name="Seitz K."/>
            <person name="Gong X."/>
            <person name="Baker B.J."/>
            <person name="Banfield J.F."/>
        </authorList>
    </citation>
    <scope>NUCLEOTIDE SEQUENCE</scope>
    <source>
        <strain evidence="14">RIFCSPHIGHO2_01_FULL_AR10_44_11</strain>
    </source>
</reference>
<evidence type="ECO:0000256" key="4">
    <source>
        <dbReference type="ARBA" id="ARBA00022723"/>
    </source>
</evidence>
<keyword evidence="6" id="KW-0658">Purine biosynthesis</keyword>
<dbReference type="GO" id="GO:0004637">
    <property type="term" value="F:phosphoribosylamine-glycine ligase activity"/>
    <property type="evidence" value="ECO:0007669"/>
    <property type="project" value="UniProtKB-EC"/>
</dbReference>
<dbReference type="InterPro" id="IPR020559">
    <property type="entry name" value="PRibGlycinamide_synth_CS"/>
</dbReference>
<dbReference type="Pfam" id="PF01071">
    <property type="entry name" value="GARS_A"/>
    <property type="match status" value="1"/>
</dbReference>
<comment type="similarity">
    <text evidence="9">Belongs to the GARS family.</text>
</comment>
<evidence type="ECO:0000259" key="13">
    <source>
        <dbReference type="PROSITE" id="PS50975"/>
    </source>
</evidence>
<dbReference type="InterPro" id="IPR011761">
    <property type="entry name" value="ATP-grasp"/>
</dbReference>
<keyword evidence="8" id="KW-0464">Manganese</keyword>
<comment type="caution">
    <text evidence="14">The sequence shown here is derived from an EMBL/GenBank/DDBJ whole genome shotgun (WGS) entry which is preliminary data.</text>
</comment>
<dbReference type="InterPro" id="IPR000115">
    <property type="entry name" value="PRibGlycinamide_synth"/>
</dbReference>
<evidence type="ECO:0000256" key="6">
    <source>
        <dbReference type="ARBA" id="ARBA00022755"/>
    </source>
</evidence>
<dbReference type="SMART" id="SM01210">
    <property type="entry name" value="GARS_C"/>
    <property type="match status" value="1"/>
</dbReference>
<protein>
    <recommendedName>
        <fullName evidence="2">phosphoribosylamine--glycine ligase</fullName>
        <ecNumber evidence="2">6.3.4.13</ecNumber>
    </recommendedName>
    <alternativeName>
        <fullName evidence="10">Glycinamide ribonucleotide synthetase</fullName>
    </alternativeName>
    <alternativeName>
        <fullName evidence="11">Phosphoribosylglycinamide synthetase</fullName>
    </alternativeName>
</protein>
<evidence type="ECO:0000256" key="10">
    <source>
        <dbReference type="ARBA" id="ARBA00042242"/>
    </source>
</evidence>
<gene>
    <name evidence="14" type="ORF">J4415_01195</name>
</gene>
<dbReference type="InterPro" id="IPR011054">
    <property type="entry name" value="Rudment_hybrid_motif"/>
</dbReference>
<dbReference type="PROSITE" id="PS00184">
    <property type="entry name" value="GARS"/>
    <property type="match status" value="1"/>
</dbReference>
<dbReference type="InterPro" id="IPR020561">
    <property type="entry name" value="PRibGlycinamid_synth_ATP-grasp"/>
</dbReference>
<dbReference type="GO" id="GO:0009113">
    <property type="term" value="P:purine nucleobase biosynthetic process"/>
    <property type="evidence" value="ECO:0007669"/>
    <property type="project" value="InterPro"/>
</dbReference>
<evidence type="ECO:0000313" key="14">
    <source>
        <dbReference type="EMBL" id="MBS3057225.1"/>
    </source>
</evidence>
<dbReference type="GO" id="GO:0046872">
    <property type="term" value="F:metal ion binding"/>
    <property type="evidence" value="ECO:0007669"/>
    <property type="project" value="UniProtKB-KW"/>
</dbReference>
<evidence type="ECO:0000256" key="7">
    <source>
        <dbReference type="ARBA" id="ARBA00022840"/>
    </source>
</evidence>
<dbReference type="InterPro" id="IPR037123">
    <property type="entry name" value="PRibGlycinamide_synth_C_sf"/>
</dbReference>
<dbReference type="Pfam" id="PF02843">
    <property type="entry name" value="GARS_C"/>
    <property type="match status" value="1"/>
</dbReference>